<evidence type="ECO:0000256" key="5">
    <source>
        <dbReference type="SAM" id="MobiDB-lite"/>
    </source>
</evidence>
<dbReference type="Pfam" id="PF02656">
    <property type="entry name" value="DUF202"/>
    <property type="match status" value="1"/>
</dbReference>
<accession>R7YJR3</accession>
<evidence type="ECO:0000256" key="3">
    <source>
        <dbReference type="ARBA" id="ARBA00022989"/>
    </source>
</evidence>
<evidence type="ECO:0000313" key="8">
    <source>
        <dbReference type="EMBL" id="EON62125.1"/>
    </source>
</evidence>
<evidence type="ECO:0000256" key="2">
    <source>
        <dbReference type="ARBA" id="ARBA00022692"/>
    </source>
</evidence>
<evidence type="ECO:0000256" key="4">
    <source>
        <dbReference type="ARBA" id="ARBA00023136"/>
    </source>
</evidence>
<dbReference type="EMBL" id="JH767557">
    <property type="protein sequence ID" value="EON62125.1"/>
    <property type="molecule type" value="Genomic_DNA"/>
</dbReference>
<dbReference type="HOGENOM" id="CLU_053359_1_3_1"/>
<dbReference type="PANTHER" id="PTHR34187:SF1">
    <property type="entry name" value="DUF202 DOMAIN-CONTAINING PROTEIN"/>
    <property type="match status" value="1"/>
</dbReference>
<keyword evidence="2 6" id="KW-0812">Transmembrane</keyword>
<gene>
    <name evidence="8" type="ORF">W97_01344</name>
</gene>
<feature type="region of interest" description="Disordered" evidence="5">
    <location>
        <begin position="1"/>
        <end position="86"/>
    </location>
</feature>
<dbReference type="STRING" id="1168221.R7YJR3"/>
<dbReference type="OMA" id="RRFWTRN"/>
<dbReference type="eggNOG" id="ENOG502SQUP">
    <property type="taxonomic scope" value="Eukaryota"/>
</dbReference>
<protein>
    <recommendedName>
        <fullName evidence="7">DUF202 domain-containing protein</fullName>
    </recommendedName>
</protein>
<dbReference type="RefSeq" id="XP_007777442.1">
    <property type="nucleotide sequence ID" value="XM_007779252.1"/>
</dbReference>
<feature type="transmembrane region" description="Helical" evidence="6">
    <location>
        <begin position="120"/>
        <end position="141"/>
    </location>
</feature>
<keyword evidence="4 6" id="KW-0472">Membrane</keyword>
<keyword evidence="3 6" id="KW-1133">Transmembrane helix</keyword>
<dbReference type="PANTHER" id="PTHR34187">
    <property type="entry name" value="FGR18P"/>
    <property type="match status" value="1"/>
</dbReference>
<feature type="transmembrane region" description="Helical" evidence="6">
    <location>
        <begin position="153"/>
        <end position="179"/>
    </location>
</feature>
<feature type="transmembrane region" description="Helical" evidence="6">
    <location>
        <begin position="200"/>
        <end position="221"/>
    </location>
</feature>
<keyword evidence="9" id="KW-1185">Reference proteome</keyword>
<feature type="compositionally biased region" description="Polar residues" evidence="5">
    <location>
        <begin position="70"/>
        <end position="85"/>
    </location>
</feature>
<feature type="domain" description="DUF202" evidence="7">
    <location>
        <begin position="111"/>
        <end position="187"/>
    </location>
</feature>
<evidence type="ECO:0000259" key="7">
    <source>
        <dbReference type="Pfam" id="PF02656"/>
    </source>
</evidence>
<evidence type="ECO:0000256" key="6">
    <source>
        <dbReference type="SAM" id="Phobius"/>
    </source>
</evidence>
<dbReference type="AlphaFoldDB" id="R7YJR3"/>
<comment type="subcellular location">
    <subcellularLocation>
        <location evidence="1">Endomembrane system</location>
        <topology evidence="1">Multi-pass membrane protein</topology>
    </subcellularLocation>
</comment>
<feature type="compositionally biased region" description="Polar residues" evidence="5">
    <location>
        <begin position="1"/>
        <end position="10"/>
    </location>
</feature>
<dbReference type="OrthoDB" id="199599at2759"/>
<reference evidence="9" key="1">
    <citation type="submission" date="2012-06" db="EMBL/GenBank/DDBJ databases">
        <title>The genome sequence of Coniosporium apollinis CBS 100218.</title>
        <authorList>
            <consortium name="The Broad Institute Genome Sequencing Platform"/>
            <person name="Cuomo C."/>
            <person name="Gorbushina A."/>
            <person name="Noack S."/>
            <person name="Walker B."/>
            <person name="Young S.K."/>
            <person name="Zeng Q."/>
            <person name="Gargeya S."/>
            <person name="Fitzgerald M."/>
            <person name="Haas B."/>
            <person name="Abouelleil A."/>
            <person name="Alvarado L."/>
            <person name="Arachchi H.M."/>
            <person name="Berlin A.M."/>
            <person name="Chapman S.B."/>
            <person name="Goldberg J."/>
            <person name="Griggs A."/>
            <person name="Gujja S."/>
            <person name="Hansen M."/>
            <person name="Howarth C."/>
            <person name="Imamovic A."/>
            <person name="Larimer J."/>
            <person name="McCowan C."/>
            <person name="Montmayeur A."/>
            <person name="Murphy C."/>
            <person name="Neiman D."/>
            <person name="Pearson M."/>
            <person name="Priest M."/>
            <person name="Roberts A."/>
            <person name="Saif S."/>
            <person name="Shea T."/>
            <person name="Sisk P."/>
            <person name="Sykes S."/>
            <person name="Wortman J."/>
            <person name="Nusbaum C."/>
            <person name="Birren B."/>
        </authorList>
    </citation>
    <scope>NUCLEOTIDE SEQUENCE [LARGE SCALE GENOMIC DNA]</scope>
    <source>
        <strain evidence="9">CBS 100218</strain>
    </source>
</reference>
<dbReference type="GeneID" id="19898655"/>
<evidence type="ECO:0000256" key="1">
    <source>
        <dbReference type="ARBA" id="ARBA00004127"/>
    </source>
</evidence>
<dbReference type="InterPro" id="IPR052053">
    <property type="entry name" value="IM_YidH-like"/>
</dbReference>
<organism evidence="8 9">
    <name type="scientific">Coniosporium apollinis (strain CBS 100218)</name>
    <name type="common">Rock-inhabiting black yeast</name>
    <dbReference type="NCBI Taxonomy" id="1168221"/>
    <lineage>
        <taxon>Eukaryota</taxon>
        <taxon>Fungi</taxon>
        <taxon>Dikarya</taxon>
        <taxon>Ascomycota</taxon>
        <taxon>Pezizomycotina</taxon>
        <taxon>Dothideomycetes</taxon>
        <taxon>Dothideomycetes incertae sedis</taxon>
        <taxon>Coniosporium</taxon>
    </lineage>
</organism>
<dbReference type="Proteomes" id="UP000016924">
    <property type="component" value="Unassembled WGS sequence"/>
</dbReference>
<evidence type="ECO:0000313" key="9">
    <source>
        <dbReference type="Proteomes" id="UP000016924"/>
    </source>
</evidence>
<dbReference type="InterPro" id="IPR003807">
    <property type="entry name" value="DUF202"/>
</dbReference>
<name>R7YJR3_CONA1</name>
<sequence length="227" mass="24843">MAAPTSTSAELTPPPPAHLPGNAYQDPTAIQEEAPNSSDDEREATQLRSYSTASDGTRRRRRGTLEARATHSTGSGIQSQTSRNQRGGLWGSIQTWWRRQISVTVPAAAMRDHLALERTFLGYLRTSIALSMVGALIAQLFRLQPSPNPDPVLGYFVLGIPLAAVFICAAIVVTVLGAWRFWRQQNAMVRGRIHAGGWEILVIMVGSLLICFALFALSVVIDIRKSY</sequence>
<dbReference type="GO" id="GO:0012505">
    <property type="term" value="C:endomembrane system"/>
    <property type="evidence" value="ECO:0007669"/>
    <property type="project" value="UniProtKB-SubCell"/>
</dbReference>
<feature type="compositionally biased region" description="Polar residues" evidence="5">
    <location>
        <begin position="46"/>
        <end position="55"/>
    </location>
</feature>
<proteinExistence type="predicted"/>